<dbReference type="InterPro" id="IPR051554">
    <property type="entry name" value="Acetyltransferase_Eis"/>
</dbReference>
<feature type="active site" description="Proton acceptor; via carboxylate" evidence="4">
    <location>
        <position position="441"/>
    </location>
</feature>
<comment type="subunit">
    <text evidence="4">Homohexamer; trimer of dimers.</text>
</comment>
<comment type="caution">
    <text evidence="4">Lacks conserved residue(s) required for the propagation of feature annotation.</text>
</comment>
<evidence type="ECO:0000256" key="1">
    <source>
        <dbReference type="ARBA" id="ARBA00009213"/>
    </source>
</evidence>
<sequence length="441" mass="47743">MTSVSTPSTGSAPAQALAAGLTMRTATEQDVDAIITQDAWAFPNNTSYAALKTVPNPLDFDRTWLIEDENQVAAMHSSFAFRKFPVPGTTLPVSGLTMVGVHPQYRRRGILRAMIETHFADCRRKGEAVSALFAAEPTIYGRFGYGPASQDVRIKIPRGAALKPVEGSEELTVRIETRSKELHANLIDTVHFQAGQLVGNTGLNRPGWVGRETEALKDRWHCGIDLEGGREPQRIVVVERDGKPVAYGTFRRSLTWQPTGPTGTVEVTETAALDPAAAHRLWSTLINFDLSSVVIPYMLATDDPIINLLVNNREVNQTIVDNMWVRIIDLPTALAGRQYSADLDIVIEVTDRDITENAGRWRISAQAFGGPSGTAKPVIERSTEPAQITLDISHLGAVYLGAGSLTAFAGAGSVTAADPRALAQASASFAWPNAPVATWMF</sequence>
<dbReference type="InterPro" id="IPR016181">
    <property type="entry name" value="Acyl_CoA_acyltransferase"/>
</dbReference>
<dbReference type="Pfam" id="PF13527">
    <property type="entry name" value="Acetyltransf_9"/>
    <property type="match status" value="1"/>
</dbReference>
<evidence type="ECO:0000259" key="5">
    <source>
        <dbReference type="PROSITE" id="PS51186"/>
    </source>
</evidence>
<evidence type="ECO:0000256" key="4">
    <source>
        <dbReference type="HAMAP-Rule" id="MF_01812"/>
    </source>
</evidence>
<dbReference type="InterPro" id="IPR022902">
    <property type="entry name" value="NAcTrfase_Eis"/>
</dbReference>
<gene>
    <name evidence="6" type="ORF">V5R04_04055</name>
</gene>
<dbReference type="PANTHER" id="PTHR37817:SF1">
    <property type="entry name" value="N-ACETYLTRANSFERASE EIS"/>
    <property type="match status" value="1"/>
</dbReference>
<keyword evidence="2 4" id="KW-0808">Transferase</keyword>
<comment type="similarity">
    <text evidence="1 4">Belongs to the acetyltransferase Eis family.</text>
</comment>
<dbReference type="AlphaFoldDB" id="A0AAU7DYH3"/>
<dbReference type="PROSITE" id="PS51186">
    <property type="entry name" value="GNAT"/>
    <property type="match status" value="1"/>
</dbReference>
<evidence type="ECO:0000256" key="2">
    <source>
        <dbReference type="ARBA" id="ARBA00022679"/>
    </source>
</evidence>
<dbReference type="Pfam" id="PF17668">
    <property type="entry name" value="Acetyltransf_17"/>
    <property type="match status" value="1"/>
</dbReference>
<protein>
    <submittedName>
        <fullName evidence="6">GNAT family N-acetyltransferase</fullName>
        <ecNumber evidence="6">2.3.1.-</ecNumber>
    </submittedName>
</protein>
<dbReference type="PANTHER" id="PTHR37817">
    <property type="entry name" value="N-ACETYLTRANSFERASE EIS"/>
    <property type="match status" value="1"/>
</dbReference>
<dbReference type="InterPro" id="IPR041380">
    <property type="entry name" value="Acetyltransf_17"/>
</dbReference>
<accession>A0AAU7DYH3</accession>
<feature type="binding site" evidence="4">
    <location>
        <begin position="99"/>
        <end position="101"/>
    </location>
    <ligand>
        <name>acetyl-CoA</name>
        <dbReference type="ChEBI" id="CHEBI:57288"/>
    </ligand>
</feature>
<dbReference type="HAMAP" id="MF_01812">
    <property type="entry name" value="Eis"/>
    <property type="match status" value="1"/>
</dbReference>
<dbReference type="InterPro" id="IPR036527">
    <property type="entry name" value="SCP2_sterol-bd_dom_sf"/>
</dbReference>
<reference evidence="6" key="1">
    <citation type="submission" date="2024-02" db="EMBL/GenBank/DDBJ databases">
        <title>Tomenella chthoni gen. nov. sp. nov., a member of the family Jonesiaceae isolated from bat guano.</title>
        <authorList>
            <person name="Miller S.L."/>
            <person name="King J."/>
            <person name="Sankaranarayanan K."/>
            <person name="Lawson P.A."/>
        </authorList>
    </citation>
    <scope>NUCLEOTIDE SEQUENCE</scope>
    <source>
        <strain evidence="6">BS-20</strain>
    </source>
</reference>
<evidence type="ECO:0000256" key="3">
    <source>
        <dbReference type="ARBA" id="ARBA00023315"/>
    </source>
</evidence>
<dbReference type="InterPro" id="IPR000182">
    <property type="entry name" value="GNAT_dom"/>
</dbReference>
<dbReference type="CDD" id="cd04301">
    <property type="entry name" value="NAT_SF"/>
    <property type="match status" value="1"/>
</dbReference>
<feature type="domain" description="N-acetyltransferase" evidence="5">
    <location>
        <begin position="21"/>
        <end position="166"/>
    </location>
</feature>
<name>A0AAU7DYH3_9MICO</name>
<dbReference type="Pfam" id="PF13530">
    <property type="entry name" value="SCP2_2"/>
    <property type="match status" value="1"/>
</dbReference>
<dbReference type="InterPro" id="IPR025559">
    <property type="entry name" value="Eis_dom"/>
</dbReference>
<feature type="binding site" evidence="4">
    <location>
        <begin position="107"/>
        <end position="112"/>
    </location>
    <ligand>
        <name>acetyl-CoA</name>
        <dbReference type="ChEBI" id="CHEBI:57288"/>
    </ligand>
</feature>
<dbReference type="Gene3D" id="3.40.630.30">
    <property type="match status" value="2"/>
</dbReference>
<dbReference type="EC" id="2.3.1.-" evidence="6"/>
<dbReference type="GO" id="GO:0034069">
    <property type="term" value="F:aminoglycoside N-acetyltransferase activity"/>
    <property type="evidence" value="ECO:0007669"/>
    <property type="project" value="TreeGrafter"/>
</dbReference>
<dbReference type="Gene3D" id="3.30.1050.10">
    <property type="entry name" value="SCP2 sterol-binding domain"/>
    <property type="match status" value="1"/>
</dbReference>
<evidence type="ECO:0000313" key="6">
    <source>
        <dbReference type="EMBL" id="XBH22404.1"/>
    </source>
</evidence>
<dbReference type="SUPFAM" id="SSF55729">
    <property type="entry name" value="Acyl-CoA N-acyltransferases (Nat)"/>
    <property type="match status" value="1"/>
</dbReference>
<dbReference type="NCBIfam" id="NF002367">
    <property type="entry name" value="PRK01346.1-4"/>
    <property type="match status" value="1"/>
</dbReference>
<proteinExistence type="inferred from homology"/>
<dbReference type="EMBL" id="CP146203">
    <property type="protein sequence ID" value="XBH22404.1"/>
    <property type="molecule type" value="Genomic_DNA"/>
</dbReference>
<feature type="active site" description="Proton donor" evidence="4">
    <location>
        <position position="140"/>
    </location>
</feature>
<dbReference type="GO" id="GO:0030649">
    <property type="term" value="P:aminoglycoside antibiotic catabolic process"/>
    <property type="evidence" value="ECO:0007669"/>
    <property type="project" value="TreeGrafter"/>
</dbReference>
<organism evidence="6">
    <name type="scientific">Jonesiaceae bacterium BS-20</name>
    <dbReference type="NCBI Taxonomy" id="3120821"/>
    <lineage>
        <taxon>Bacteria</taxon>
        <taxon>Bacillati</taxon>
        <taxon>Actinomycetota</taxon>
        <taxon>Actinomycetes</taxon>
        <taxon>Micrococcales</taxon>
        <taxon>Jonesiaceae</taxon>
    </lineage>
</organism>
<keyword evidence="3 4" id="KW-0012">Acyltransferase</keyword>
<dbReference type="SUPFAM" id="SSF55718">
    <property type="entry name" value="SCP-like"/>
    <property type="match status" value="1"/>
</dbReference>